<accession>A0A327JIN7</accession>
<reference evidence="2 3" key="1">
    <citation type="submission" date="2017-07" db="EMBL/GenBank/DDBJ databases">
        <title>Draft Genome Sequences of Select Purple Nonsulfur Bacteria.</title>
        <authorList>
            <person name="Lasarre B."/>
            <person name="Mckinlay J.B."/>
        </authorList>
    </citation>
    <scope>NUCLEOTIDE SEQUENCE [LARGE SCALE GENOMIC DNA]</scope>
    <source>
        <strain evidence="2 3">DSM 11290</strain>
    </source>
</reference>
<dbReference type="SUPFAM" id="SSF55729">
    <property type="entry name" value="Acyl-CoA N-acyltransferases (Nat)"/>
    <property type="match status" value="1"/>
</dbReference>
<dbReference type="Proteomes" id="UP000249299">
    <property type="component" value="Unassembled WGS sequence"/>
</dbReference>
<dbReference type="InterPro" id="IPR038740">
    <property type="entry name" value="BioF2-like_GNAT_dom"/>
</dbReference>
<evidence type="ECO:0000259" key="1">
    <source>
        <dbReference type="Pfam" id="PF13480"/>
    </source>
</evidence>
<name>A0A327JIN7_9HYPH</name>
<dbReference type="InterPro" id="IPR016181">
    <property type="entry name" value="Acyl_CoA_acyltransferase"/>
</dbReference>
<evidence type="ECO:0000313" key="2">
    <source>
        <dbReference type="EMBL" id="RAI25204.1"/>
    </source>
</evidence>
<dbReference type="Pfam" id="PF13480">
    <property type="entry name" value="Acetyltransf_6"/>
    <property type="match status" value="1"/>
</dbReference>
<dbReference type="Gene3D" id="3.40.630.30">
    <property type="match status" value="1"/>
</dbReference>
<comment type="caution">
    <text evidence="2">The sequence shown here is derived from an EMBL/GenBank/DDBJ whole genome shotgun (WGS) entry which is preliminary data.</text>
</comment>
<dbReference type="EMBL" id="NPEV01000053">
    <property type="protein sequence ID" value="RAI25204.1"/>
    <property type="molecule type" value="Genomic_DNA"/>
</dbReference>
<organism evidence="2 3">
    <name type="scientific">Rhodobium orientis</name>
    <dbReference type="NCBI Taxonomy" id="34017"/>
    <lineage>
        <taxon>Bacteria</taxon>
        <taxon>Pseudomonadati</taxon>
        <taxon>Pseudomonadota</taxon>
        <taxon>Alphaproteobacteria</taxon>
        <taxon>Hyphomicrobiales</taxon>
        <taxon>Rhodobiaceae</taxon>
        <taxon>Rhodobium</taxon>
    </lineage>
</organism>
<sequence>MNRVSVFNYPTGSCISFAEKPSSTHAADPHRIRETDEVSVSRPFDLAYAAATARTAQMPEFRPAEAPAARALAPANAGACRRDCETCAPSRNGLHRVCVADSLDGLDALKEAWETLEREAAAPLTPFQSFAFCRAMAETMLKAHPDYRLHVICVRRAADDAPLLILPMEIETHAGVRVARWLAGPAVQYGDVIAAGLPDDDALKAAIDSAGIGGRADVFDFRNIRQDAAIAPFLARTGHATGVTSEAPFVDLTRGTELDAVLAPQPAKRKKDRRRKWRRIAERGDTRFEVVGPGPRAAALMRQALAFKLDWLEANGLVSRALSRKWVRDGLVAVAATAPATRLSVLSVDDDVAAIEVGFVEGRRYHAFMGAINAAHGEVSPGELQTEETLSWCLDGGMERYDFLPPVQRYKLGWAAQTETVANYALSRSWRGWLYARLYLGFAEPRMKEAFHRLPAPARQLLARLFGQAATESAAR</sequence>
<feature type="domain" description="BioF2-like acetyltransferase" evidence="1">
    <location>
        <begin position="267"/>
        <end position="411"/>
    </location>
</feature>
<dbReference type="AlphaFoldDB" id="A0A327JIN7"/>
<proteinExistence type="predicted"/>
<keyword evidence="3" id="KW-1185">Reference proteome</keyword>
<evidence type="ECO:0000313" key="3">
    <source>
        <dbReference type="Proteomes" id="UP000249299"/>
    </source>
</evidence>
<gene>
    <name evidence="2" type="ORF">CH339_19205</name>
</gene>
<protein>
    <recommendedName>
        <fullName evidence="1">BioF2-like acetyltransferase domain-containing protein</fullName>
    </recommendedName>
</protein>